<proteinExistence type="predicted"/>
<gene>
    <name evidence="1" type="ORF">PHYPADRAFT_100861</name>
</gene>
<sequence length="240" mass="27170">MNCSPSCCVSLSLAQPTPNYREGIKRKINATSSRFSQSCLSTSFDFKLCNARQTDCTRWSKILVNSDCRVPNCEKNWSKLLSTGHTPKSSLVSSAHMDTAFVLLRTSLPVWHRWEHQAGDYNGFSRYRRQSLLTLTLQSTSCSSQELWPFGTIIYIQQQNQSQQLPALPGRRKAKGFWKNRAARQQNPEEIVKEGSAAVPINPSDGAEVNQCRVLPRGRDRFGRFVPNNWHGSCEWAPCN</sequence>
<organism>
    <name type="scientific">Physcomitrium patens</name>
    <name type="common">Spreading-leaved earth moss</name>
    <name type="synonym">Physcomitrella patens</name>
    <dbReference type="NCBI Taxonomy" id="3218"/>
    <lineage>
        <taxon>Eukaryota</taxon>
        <taxon>Viridiplantae</taxon>
        <taxon>Streptophyta</taxon>
        <taxon>Embryophyta</taxon>
        <taxon>Bryophyta</taxon>
        <taxon>Bryophytina</taxon>
        <taxon>Bryopsida</taxon>
        <taxon>Funariidae</taxon>
        <taxon>Funariales</taxon>
        <taxon>Funariaceae</taxon>
        <taxon>Physcomitrium</taxon>
    </lineage>
</organism>
<dbReference type="AlphaFoldDB" id="A9U2M3"/>
<accession>A9U2M3</accession>
<evidence type="ECO:0000313" key="1">
    <source>
        <dbReference type="EMBL" id="EDQ50081.1"/>
    </source>
</evidence>
<protein>
    <submittedName>
        <fullName evidence="1">Predicted protein</fullName>
    </submittedName>
</protein>
<name>A9U2M3_PHYPA</name>
<reference evidence="1" key="1">
    <citation type="journal article" date="2008" name="Science">
        <title>The Physcomitrella genome reveals evolutionary insights into the conquest of land by plants.</title>
        <authorList>
            <person name="Rensing S."/>
            <person name="Lang D."/>
            <person name="Zimmer A."/>
            <person name="Terry A."/>
            <person name="Salamov A."/>
            <person name="Shapiro H."/>
            <person name="Nishiyama T."/>
            <person name="Perroud P.-F."/>
            <person name="Lindquist E."/>
            <person name="Kamisugi Y."/>
            <person name="Tanahashi T."/>
            <person name="Sakakibara K."/>
            <person name="Fujita T."/>
            <person name="Oishi K."/>
            <person name="Shin-I T."/>
            <person name="Kuroki Y."/>
            <person name="Toyoda A."/>
            <person name="Suzuki Y."/>
            <person name="Hashimoto A."/>
            <person name="Yamaguchi K."/>
            <person name="Sugano A."/>
            <person name="Kohara Y."/>
            <person name="Fujiyama A."/>
            <person name="Anterola A."/>
            <person name="Aoki S."/>
            <person name="Ashton N."/>
            <person name="Barbazuk W.B."/>
            <person name="Barker E."/>
            <person name="Bennetzen J."/>
            <person name="Bezanilla M."/>
            <person name="Blankenship R."/>
            <person name="Cho S.H."/>
            <person name="Dutcher S."/>
            <person name="Estelle M."/>
            <person name="Fawcett J.A."/>
            <person name="Gundlach H."/>
            <person name="Hanada K."/>
            <person name="Heyl A."/>
            <person name="Hicks K.A."/>
            <person name="Hugh J."/>
            <person name="Lohr M."/>
            <person name="Mayer K."/>
            <person name="Melkozernov A."/>
            <person name="Murata T."/>
            <person name="Nelson D."/>
            <person name="Pils B."/>
            <person name="Prigge M."/>
            <person name="Reiss B."/>
            <person name="Renner T."/>
            <person name="Rombauts S."/>
            <person name="Rushton P."/>
            <person name="Sanderfoot A."/>
            <person name="Schween G."/>
            <person name="Shiu S.-H."/>
            <person name="Stueber K."/>
            <person name="Theodoulou F.L."/>
            <person name="Tu H."/>
            <person name="Van de Peer Y."/>
            <person name="Verrier P.J."/>
            <person name="Waters E."/>
            <person name="Wood A."/>
            <person name="Yang L."/>
            <person name="Cove D."/>
            <person name="Cuming A."/>
            <person name="Hasebe M."/>
            <person name="Lucas S."/>
            <person name="Mishler D.B."/>
            <person name="Reski R."/>
            <person name="Grigoriev I."/>
            <person name="Quatrano R.S."/>
            <person name="Boore J.L."/>
        </authorList>
    </citation>
    <scope>NUCLEOTIDE SEQUENCE [LARGE SCALE GENOMIC DNA]</scope>
</reference>
<dbReference type="EMBL" id="DS545325">
    <property type="protein sequence ID" value="EDQ50081.1"/>
    <property type="molecule type" value="Genomic_DNA"/>
</dbReference>